<dbReference type="AlphaFoldDB" id="A0A182TUY8"/>
<feature type="region of interest" description="Disordered" evidence="1">
    <location>
        <begin position="1"/>
        <end position="21"/>
    </location>
</feature>
<dbReference type="Proteomes" id="UP000075902">
    <property type="component" value="Unassembled WGS sequence"/>
</dbReference>
<keyword evidence="3" id="KW-1185">Reference proteome</keyword>
<reference evidence="3" key="1">
    <citation type="submission" date="2014-01" db="EMBL/GenBank/DDBJ databases">
        <title>The Genome Sequence of Anopheles melas CM1001059_A (V2).</title>
        <authorList>
            <consortium name="The Broad Institute Genomics Platform"/>
            <person name="Neafsey D.E."/>
            <person name="Besansky N."/>
            <person name="Howell P."/>
            <person name="Walton C."/>
            <person name="Young S.K."/>
            <person name="Zeng Q."/>
            <person name="Gargeya S."/>
            <person name="Fitzgerald M."/>
            <person name="Haas B."/>
            <person name="Abouelleil A."/>
            <person name="Allen A.W."/>
            <person name="Alvarado L."/>
            <person name="Arachchi H.M."/>
            <person name="Berlin A.M."/>
            <person name="Chapman S.B."/>
            <person name="Gainer-Dewar J."/>
            <person name="Goldberg J."/>
            <person name="Griggs A."/>
            <person name="Gujja S."/>
            <person name="Hansen M."/>
            <person name="Howarth C."/>
            <person name="Imamovic A."/>
            <person name="Ireland A."/>
            <person name="Larimer J."/>
            <person name="McCowan C."/>
            <person name="Murphy C."/>
            <person name="Pearson M."/>
            <person name="Poon T.W."/>
            <person name="Priest M."/>
            <person name="Roberts A."/>
            <person name="Saif S."/>
            <person name="Shea T."/>
            <person name="Sisk P."/>
            <person name="Sykes S."/>
            <person name="Wortman J."/>
            <person name="Nusbaum C."/>
            <person name="Birren B."/>
        </authorList>
    </citation>
    <scope>NUCLEOTIDE SEQUENCE [LARGE SCALE GENOMIC DNA]</scope>
    <source>
        <strain evidence="3">CM1001059</strain>
    </source>
</reference>
<evidence type="ECO:0000256" key="1">
    <source>
        <dbReference type="SAM" id="MobiDB-lite"/>
    </source>
</evidence>
<accession>A0A182TUY8</accession>
<evidence type="ECO:0000313" key="2">
    <source>
        <dbReference type="EnsemblMetazoa" id="AMEC008766-PA"/>
    </source>
</evidence>
<reference evidence="2" key="2">
    <citation type="submission" date="2020-05" db="UniProtKB">
        <authorList>
            <consortium name="EnsemblMetazoa"/>
        </authorList>
    </citation>
    <scope>IDENTIFICATION</scope>
    <source>
        <strain evidence="2">CM1001059</strain>
    </source>
</reference>
<dbReference type="EnsemblMetazoa" id="AMEC008766-RA">
    <property type="protein sequence ID" value="AMEC008766-PA"/>
    <property type="gene ID" value="AMEC008766"/>
</dbReference>
<sequence>MPDHGKTSTLNEEREIATEGRESALPLSICEEWNTSILLSASKTRNTALAASLSEERDAPSLLTISILTLLILPEERLSISEGGEATLPLTEEGEFLSLLSLLLLSRLLAISKSRNV</sequence>
<name>A0A182TUY8_9DIPT</name>
<dbReference type="VEuPathDB" id="VectorBase:AMEC008766"/>
<protein>
    <submittedName>
        <fullName evidence="2">Uncharacterized protein</fullName>
    </submittedName>
</protein>
<proteinExistence type="predicted"/>
<evidence type="ECO:0000313" key="3">
    <source>
        <dbReference type="Proteomes" id="UP000075902"/>
    </source>
</evidence>
<organism evidence="2 3">
    <name type="scientific">Anopheles melas</name>
    <dbReference type="NCBI Taxonomy" id="34690"/>
    <lineage>
        <taxon>Eukaryota</taxon>
        <taxon>Metazoa</taxon>
        <taxon>Ecdysozoa</taxon>
        <taxon>Arthropoda</taxon>
        <taxon>Hexapoda</taxon>
        <taxon>Insecta</taxon>
        <taxon>Pterygota</taxon>
        <taxon>Neoptera</taxon>
        <taxon>Endopterygota</taxon>
        <taxon>Diptera</taxon>
        <taxon>Nematocera</taxon>
        <taxon>Culicoidea</taxon>
        <taxon>Culicidae</taxon>
        <taxon>Anophelinae</taxon>
        <taxon>Anopheles</taxon>
    </lineage>
</organism>